<organism evidence="2 3">
    <name type="scientific">Ancylostoma ceylanicum</name>
    <dbReference type="NCBI Taxonomy" id="53326"/>
    <lineage>
        <taxon>Eukaryota</taxon>
        <taxon>Metazoa</taxon>
        <taxon>Ecdysozoa</taxon>
        <taxon>Nematoda</taxon>
        <taxon>Chromadorea</taxon>
        <taxon>Rhabditida</taxon>
        <taxon>Rhabditina</taxon>
        <taxon>Rhabditomorpha</taxon>
        <taxon>Strongyloidea</taxon>
        <taxon>Ancylostomatidae</taxon>
        <taxon>Ancylostomatinae</taxon>
        <taxon>Ancylostoma</taxon>
    </lineage>
</organism>
<keyword evidence="3" id="KW-1185">Reference proteome</keyword>
<dbReference type="Proteomes" id="UP000024635">
    <property type="component" value="Unassembled WGS sequence"/>
</dbReference>
<evidence type="ECO:0000313" key="3">
    <source>
        <dbReference type="Proteomes" id="UP000024635"/>
    </source>
</evidence>
<accession>A0A016RWM7</accession>
<sequence>MFFLVIFLVAIAVVQGNDGCEKSFEGMRNEINTTLEGKKSLYVCYLEKLSKQLLDKIEDSEYWPYSLAIYESDSEDNLAKKALDSFKMYTDKVSAL</sequence>
<dbReference type="EMBL" id="JARK01001688">
    <property type="protein sequence ID" value="EYB82748.1"/>
    <property type="molecule type" value="Genomic_DNA"/>
</dbReference>
<comment type="caution">
    <text evidence="2">The sequence shown here is derived from an EMBL/GenBank/DDBJ whole genome shotgun (WGS) entry which is preliminary data.</text>
</comment>
<keyword evidence="1" id="KW-0732">Signal</keyword>
<protein>
    <submittedName>
        <fullName evidence="2">Uncharacterized protein</fullName>
    </submittedName>
</protein>
<evidence type="ECO:0000313" key="2">
    <source>
        <dbReference type="EMBL" id="EYB82748.1"/>
    </source>
</evidence>
<name>A0A016RWM7_9BILA</name>
<dbReference type="AlphaFoldDB" id="A0A016RWM7"/>
<feature type="signal peptide" evidence="1">
    <location>
        <begin position="1"/>
        <end position="16"/>
    </location>
</feature>
<evidence type="ECO:0000256" key="1">
    <source>
        <dbReference type="SAM" id="SignalP"/>
    </source>
</evidence>
<proteinExistence type="predicted"/>
<feature type="chain" id="PRO_5001485893" evidence="1">
    <location>
        <begin position="17"/>
        <end position="96"/>
    </location>
</feature>
<gene>
    <name evidence="2" type="primary">Acey_s0352.g3273</name>
    <name evidence="2" type="ORF">Y032_0352g3273</name>
</gene>
<reference evidence="3" key="1">
    <citation type="journal article" date="2015" name="Nat. Genet.">
        <title>The genome and transcriptome of the zoonotic hookworm Ancylostoma ceylanicum identify infection-specific gene families.</title>
        <authorList>
            <person name="Schwarz E.M."/>
            <person name="Hu Y."/>
            <person name="Antoshechkin I."/>
            <person name="Miller M.M."/>
            <person name="Sternberg P.W."/>
            <person name="Aroian R.V."/>
        </authorList>
    </citation>
    <scope>NUCLEOTIDE SEQUENCE</scope>
    <source>
        <strain evidence="3">HY135</strain>
    </source>
</reference>